<proteinExistence type="predicted"/>
<name>A0A1F5DP01_9BACT</name>
<dbReference type="Proteomes" id="UP000176791">
    <property type="component" value="Unassembled WGS sequence"/>
</dbReference>
<organism evidence="3 4">
    <name type="scientific">Candidatus Beckwithbacteria bacterium RIFCSPHIGHO2_12_FULL_47_17</name>
    <dbReference type="NCBI Taxonomy" id="1797460"/>
    <lineage>
        <taxon>Bacteria</taxon>
        <taxon>Candidatus Beckwithiibacteriota</taxon>
    </lineage>
</organism>
<evidence type="ECO:0000256" key="2">
    <source>
        <dbReference type="SAM" id="Phobius"/>
    </source>
</evidence>
<dbReference type="STRING" id="1797460.A3E73_00670"/>
<keyword evidence="2" id="KW-0472">Membrane</keyword>
<feature type="region of interest" description="Disordered" evidence="1">
    <location>
        <begin position="61"/>
        <end position="182"/>
    </location>
</feature>
<dbReference type="InterPro" id="IPR017853">
    <property type="entry name" value="GH"/>
</dbReference>
<dbReference type="AlphaFoldDB" id="A0A1F5DP01"/>
<accession>A0A1F5DP01</accession>
<dbReference type="EMBL" id="MEZN01000006">
    <property type="protein sequence ID" value="OGD56897.1"/>
    <property type="molecule type" value="Genomic_DNA"/>
</dbReference>
<keyword evidence="2" id="KW-1133">Transmembrane helix</keyword>
<evidence type="ECO:0000256" key="1">
    <source>
        <dbReference type="SAM" id="MobiDB-lite"/>
    </source>
</evidence>
<dbReference type="Gene3D" id="3.20.20.80">
    <property type="entry name" value="Glycosidases"/>
    <property type="match status" value="1"/>
</dbReference>
<keyword evidence="2" id="KW-0812">Transmembrane</keyword>
<gene>
    <name evidence="3" type="ORF">A3E73_00670</name>
</gene>
<feature type="compositionally biased region" description="Low complexity" evidence="1">
    <location>
        <begin position="99"/>
        <end position="112"/>
    </location>
</feature>
<sequence>MKKFLSTAGFIDPVSLITLGILVVGLIVTTAIVKNPDISLDIRNYAAQLEPEERAFLKKVTDKSSNTNTAPPPPTAQTAPTTKTDDEIEQEFMEKRQRTVAQTSSQTTTAPTTPTPKPSTNPFANITAGAGGGTIPKETKPTPTPETVVPPPAVNPRTGQSLAPTKIPTPASNTPTTPDKPVKKEEHFPIGIYYSANSSLTQAPPYSQKSFNYLSQKGITDLVLQNTGGSPQDLLNFAKKSDLNVTLDLNFLLDKNGQLDQSLTSQIAQSPNLTSWYGLDEPTNDKTNSPLFPNNQNNLYNNLNEIAPNIPITTVYMPSIGWSNTADNAEYLQPAMDFAYQFNQQTNTQIIGTDPYYWGSGFPDNQVYQNVANVVQKTNSGQLGSTPEQVIAVLSAHSDLPRLQESFNYQATSAIVAGAQGIYYWDWPPGCNSTNCPGFASDTSQTGYSAHIDKISQVANNLTAVESGIAGNAYFLNQNNDITYRLNQADNGQVYAFAISNSGDITPSYNDSDTPLINQNQLNQIQQNSLTQTTLFGLPPNTNFDIVGSNENLTSNNYGQLNLDTYVMANYILKEANLQSPSLNFNFPFLSVFCLYNPADSRCY</sequence>
<feature type="compositionally biased region" description="Pro residues" evidence="1">
    <location>
        <begin position="142"/>
        <end position="154"/>
    </location>
</feature>
<comment type="caution">
    <text evidence="3">The sequence shown here is derived from an EMBL/GenBank/DDBJ whole genome shotgun (WGS) entry which is preliminary data.</text>
</comment>
<reference evidence="3 4" key="1">
    <citation type="journal article" date="2016" name="Nat. Commun.">
        <title>Thousands of microbial genomes shed light on interconnected biogeochemical processes in an aquifer system.</title>
        <authorList>
            <person name="Anantharaman K."/>
            <person name="Brown C.T."/>
            <person name="Hug L.A."/>
            <person name="Sharon I."/>
            <person name="Castelle C.J."/>
            <person name="Probst A.J."/>
            <person name="Thomas B.C."/>
            <person name="Singh A."/>
            <person name="Wilkins M.J."/>
            <person name="Karaoz U."/>
            <person name="Brodie E.L."/>
            <person name="Williams K.H."/>
            <person name="Hubbard S.S."/>
            <person name="Banfield J.F."/>
        </authorList>
    </citation>
    <scope>NUCLEOTIDE SEQUENCE [LARGE SCALE GENOMIC DNA]</scope>
</reference>
<evidence type="ECO:0000313" key="4">
    <source>
        <dbReference type="Proteomes" id="UP000176791"/>
    </source>
</evidence>
<evidence type="ECO:0000313" key="3">
    <source>
        <dbReference type="EMBL" id="OGD56897.1"/>
    </source>
</evidence>
<feature type="transmembrane region" description="Helical" evidence="2">
    <location>
        <begin position="12"/>
        <end position="33"/>
    </location>
</feature>
<dbReference type="SUPFAM" id="SSF51445">
    <property type="entry name" value="(Trans)glycosidases"/>
    <property type="match status" value="1"/>
</dbReference>
<protein>
    <submittedName>
        <fullName evidence="3">Uncharacterized protein</fullName>
    </submittedName>
</protein>